<evidence type="ECO:0000313" key="6">
    <source>
        <dbReference type="Proteomes" id="UP000095552"/>
    </source>
</evidence>
<evidence type="ECO:0000256" key="2">
    <source>
        <dbReference type="ARBA" id="ARBA00023315"/>
    </source>
</evidence>
<dbReference type="InterPro" id="IPR007484">
    <property type="entry name" value="Peptidase_M28"/>
</dbReference>
<keyword evidence="3" id="KW-0732">Signal</keyword>
<feature type="signal peptide" evidence="3">
    <location>
        <begin position="1"/>
        <end position="17"/>
    </location>
</feature>
<keyword evidence="2" id="KW-0012">Acyltransferase</keyword>
<dbReference type="PANTHER" id="PTHR12283">
    <property type="entry name" value="GLUTAMINYL-PEPTIDE CYCLOTRANSFERASE"/>
    <property type="match status" value="1"/>
</dbReference>
<feature type="chain" id="PRO_5009186011" description="Peptidase M28 domain-containing protein" evidence="3">
    <location>
        <begin position="18"/>
        <end position="333"/>
    </location>
</feature>
<comment type="caution">
    <text evidence="5">The sequence shown here is derived from an EMBL/GenBank/DDBJ whole genome shotgun (WGS) entry which is preliminary data.</text>
</comment>
<organism evidence="5 6">
    <name type="scientific">Roseivirga misakiensis</name>
    <dbReference type="NCBI Taxonomy" id="1563681"/>
    <lineage>
        <taxon>Bacteria</taxon>
        <taxon>Pseudomonadati</taxon>
        <taxon>Bacteroidota</taxon>
        <taxon>Cytophagia</taxon>
        <taxon>Cytophagales</taxon>
        <taxon>Roseivirgaceae</taxon>
        <taxon>Roseivirga</taxon>
    </lineage>
</organism>
<name>A0A1E5T636_9BACT</name>
<proteinExistence type="predicted"/>
<dbReference type="Pfam" id="PF04389">
    <property type="entry name" value="Peptidase_M28"/>
    <property type="match status" value="1"/>
</dbReference>
<reference evidence="5 6" key="1">
    <citation type="submission" date="2016-08" db="EMBL/GenBank/DDBJ databases">
        <title>Draft genome of Fabibacter sp. strain SK-8.</title>
        <authorList>
            <person name="Wong S.-K."/>
            <person name="Hamasaki K."/>
            <person name="Yoshizawa S."/>
        </authorList>
    </citation>
    <scope>NUCLEOTIDE SEQUENCE [LARGE SCALE GENOMIC DNA]</scope>
    <source>
        <strain evidence="5 6">SK-8</strain>
    </source>
</reference>
<evidence type="ECO:0000259" key="4">
    <source>
        <dbReference type="Pfam" id="PF04389"/>
    </source>
</evidence>
<evidence type="ECO:0000313" key="5">
    <source>
        <dbReference type="EMBL" id="OEK06835.1"/>
    </source>
</evidence>
<protein>
    <recommendedName>
        <fullName evidence="4">Peptidase M28 domain-containing protein</fullName>
    </recommendedName>
</protein>
<dbReference type="GO" id="GO:0016603">
    <property type="term" value="F:glutaminyl-peptide cyclotransferase activity"/>
    <property type="evidence" value="ECO:0007669"/>
    <property type="project" value="TreeGrafter"/>
</dbReference>
<evidence type="ECO:0000256" key="3">
    <source>
        <dbReference type="SAM" id="SignalP"/>
    </source>
</evidence>
<dbReference type="Proteomes" id="UP000095552">
    <property type="component" value="Unassembled WGS sequence"/>
</dbReference>
<dbReference type="RefSeq" id="WP_069834147.1">
    <property type="nucleotide sequence ID" value="NZ_MDGQ01000003.1"/>
</dbReference>
<dbReference type="EMBL" id="MDGQ01000003">
    <property type="protein sequence ID" value="OEK06835.1"/>
    <property type="molecule type" value="Genomic_DNA"/>
</dbReference>
<dbReference type="OrthoDB" id="9773494at2"/>
<accession>A0A1E5T636</accession>
<keyword evidence="1" id="KW-0808">Transferase</keyword>
<sequence length="333" mass="37102">MTHFKTFLIFCCSLALCACGSGESSSSDSKKAEPLKTAPAISADSAYAFVQRQVDFGPRVPNSNAHRETSKWLKSKFESYGASVTMQEFTDYVYDGTKVELTNIIASFYPEKKKRIMLSAHWDTRPFSDQGPDDKYAAIDGANDGASGVGVLLEVARVLSQSADPNVGVDIILFDGEDWGEHDEVASKELPVDKRTWWCLGSQYWSKNKHKANYSAFYGILLDMVGAPNATFYYDTVSQENAGRVLQSVWSIAERLGYGSMFKMELGFGRITDDHVYINEDARIPMIDIIDYRPGTDVGFTPAWHTENDNMDNISKETLGKVANVIMTVLYNE</sequence>
<dbReference type="PROSITE" id="PS51257">
    <property type="entry name" value="PROKAR_LIPOPROTEIN"/>
    <property type="match status" value="1"/>
</dbReference>
<dbReference type="AlphaFoldDB" id="A0A1E5T636"/>
<gene>
    <name evidence="5" type="ORF">BFP71_04030</name>
</gene>
<dbReference type="SUPFAM" id="SSF53187">
    <property type="entry name" value="Zn-dependent exopeptidases"/>
    <property type="match status" value="1"/>
</dbReference>
<evidence type="ECO:0000256" key="1">
    <source>
        <dbReference type="ARBA" id="ARBA00022679"/>
    </source>
</evidence>
<dbReference type="GO" id="GO:0008270">
    <property type="term" value="F:zinc ion binding"/>
    <property type="evidence" value="ECO:0007669"/>
    <property type="project" value="TreeGrafter"/>
</dbReference>
<keyword evidence="6" id="KW-1185">Reference proteome</keyword>
<feature type="domain" description="Peptidase M28" evidence="4">
    <location>
        <begin position="103"/>
        <end position="328"/>
    </location>
</feature>
<dbReference type="STRING" id="1563681.BFP71_04030"/>
<dbReference type="Gene3D" id="3.40.630.10">
    <property type="entry name" value="Zn peptidases"/>
    <property type="match status" value="1"/>
</dbReference>
<dbReference type="PANTHER" id="PTHR12283:SF6">
    <property type="entry name" value="GLUTAMINYL-PEPTIDE CYCLOTRANSFERASE-RELATED"/>
    <property type="match status" value="1"/>
</dbReference>
<dbReference type="InterPro" id="IPR040234">
    <property type="entry name" value="QC/QCL"/>
</dbReference>